<evidence type="ECO:0000256" key="5">
    <source>
        <dbReference type="PIRNR" id="PIRNR017302"/>
    </source>
</evidence>
<feature type="region of interest" description="Disordered" evidence="6">
    <location>
        <begin position="362"/>
        <end position="387"/>
    </location>
</feature>
<feature type="compositionally biased region" description="Basic and acidic residues" evidence="6">
    <location>
        <begin position="152"/>
        <end position="165"/>
    </location>
</feature>
<sequence length="476" mass="55213">MAVTKVKKRQGSKKTKKAWRKTDIRDVEEFLEDKRLEERLGVSFKDSKDEDLFTVDTAPDSSNLEKYEGFQKERRNKIASQPPRCFANLKSDSKVPDPIAKRNRVRTDEERKHPVLRLKEAELKSKGILKAKEITRIRSRQYNAQQKRNKPKPGDFSKDLWDEDKPLPGEMNSEWVLQPAKEHNIANSKLKEMVIRYSKRSKPSKIAAIESPHPGVSYNPSFSAHTELLQAIANKEMELIKKDKHIKRVTSNMFQRIPREQAEADWMKEMSQGVPVLDAEAAKPDEEPTDNKDFKAINPPTNRDKKKDLKAKRKAREEKLKKTVRERTKAEKKKQTDLHLLKRIQKDLDEAQEKVNLVTQKRKAVREASVGTTRRLGPRKFEDRPEDFNLASDLKGSLRSIKPQGNLLADRFSSFQKRNMMHVPPAISGKSNRLKAKKVKRYKKASHKMEWEINPYERPGYLKKKQAQSARALGQK</sequence>
<dbReference type="KEGG" id="tpal:117643853"/>
<dbReference type="PANTHER" id="PTHR14211">
    <property type="entry name" value="GLIOMA SUPPRESSOR CANDIDATE REGION GENE 2"/>
    <property type="match status" value="1"/>
</dbReference>
<comment type="subcellular location">
    <subcellularLocation>
        <location evidence="5">Nucleus</location>
        <location evidence="5">Nucleolus</location>
    </subcellularLocation>
    <subcellularLocation>
        <location evidence="5">Nucleus</location>
        <location evidence="5">Nucleoplasm</location>
    </subcellularLocation>
</comment>
<dbReference type="PANTHER" id="PTHR14211:SF7">
    <property type="entry name" value="RIBOSOME BIOGENESIS PROTEIN NOP53"/>
    <property type="match status" value="1"/>
</dbReference>
<evidence type="ECO:0000256" key="3">
    <source>
        <dbReference type="ARBA" id="ARBA00022517"/>
    </source>
</evidence>
<dbReference type="AlphaFoldDB" id="A0A6P8YXD2"/>
<dbReference type="InParanoid" id="A0A6P8YXD2"/>
<keyword evidence="3 5" id="KW-0690">Ribosome biogenesis</keyword>
<feature type="compositionally biased region" description="Basic and acidic residues" evidence="6">
    <location>
        <begin position="315"/>
        <end position="337"/>
    </location>
</feature>
<keyword evidence="4 5" id="KW-0539">Nucleus</keyword>
<evidence type="ECO:0000256" key="4">
    <source>
        <dbReference type="ARBA" id="ARBA00023242"/>
    </source>
</evidence>
<proteinExistence type="inferred from homology"/>
<gene>
    <name evidence="8" type="primary">LOC117643853</name>
</gene>
<evidence type="ECO:0000313" key="8">
    <source>
        <dbReference type="RefSeq" id="XP_034238862.1"/>
    </source>
</evidence>
<dbReference type="GO" id="GO:0000027">
    <property type="term" value="P:ribosomal large subunit assembly"/>
    <property type="evidence" value="ECO:0007669"/>
    <property type="project" value="UniProtKB-UniRule"/>
</dbReference>
<dbReference type="GO" id="GO:0006364">
    <property type="term" value="P:rRNA processing"/>
    <property type="evidence" value="ECO:0007669"/>
    <property type="project" value="TreeGrafter"/>
</dbReference>
<dbReference type="GeneID" id="117643853"/>
<evidence type="ECO:0000256" key="2">
    <source>
        <dbReference type="ARBA" id="ARBA00018339"/>
    </source>
</evidence>
<keyword evidence="7" id="KW-1185">Reference proteome</keyword>
<name>A0A6P8YXD2_THRPL</name>
<dbReference type="GO" id="GO:0008097">
    <property type="term" value="F:5S rRNA binding"/>
    <property type="evidence" value="ECO:0007669"/>
    <property type="project" value="TreeGrafter"/>
</dbReference>
<dbReference type="Proteomes" id="UP000515158">
    <property type="component" value="Unplaced"/>
</dbReference>
<evidence type="ECO:0000256" key="6">
    <source>
        <dbReference type="SAM" id="MobiDB-lite"/>
    </source>
</evidence>
<comment type="function">
    <text evidence="5">May play a role in ribosome biogenesis.</text>
</comment>
<dbReference type="InterPro" id="IPR011687">
    <property type="entry name" value="Nop53/GLTSCR2"/>
</dbReference>
<organism evidence="8">
    <name type="scientific">Thrips palmi</name>
    <name type="common">Melon thrips</name>
    <dbReference type="NCBI Taxonomy" id="161013"/>
    <lineage>
        <taxon>Eukaryota</taxon>
        <taxon>Metazoa</taxon>
        <taxon>Ecdysozoa</taxon>
        <taxon>Arthropoda</taxon>
        <taxon>Hexapoda</taxon>
        <taxon>Insecta</taxon>
        <taxon>Pterygota</taxon>
        <taxon>Neoptera</taxon>
        <taxon>Paraneoptera</taxon>
        <taxon>Thysanoptera</taxon>
        <taxon>Terebrantia</taxon>
        <taxon>Thripoidea</taxon>
        <taxon>Thripidae</taxon>
        <taxon>Thrips</taxon>
    </lineage>
</organism>
<dbReference type="OrthoDB" id="5072at2759"/>
<feature type="region of interest" description="Disordered" evidence="6">
    <location>
        <begin position="73"/>
        <end position="112"/>
    </location>
</feature>
<dbReference type="Pfam" id="PF07767">
    <property type="entry name" value="Nop53"/>
    <property type="match status" value="1"/>
</dbReference>
<comment type="similarity">
    <text evidence="1 5">Belongs to the NOP53 family.</text>
</comment>
<dbReference type="RefSeq" id="XP_034238862.1">
    <property type="nucleotide sequence ID" value="XM_034382971.1"/>
</dbReference>
<dbReference type="GO" id="GO:0005730">
    <property type="term" value="C:nucleolus"/>
    <property type="evidence" value="ECO:0007669"/>
    <property type="project" value="UniProtKB-SubCell"/>
</dbReference>
<reference evidence="8" key="1">
    <citation type="submission" date="2025-08" db="UniProtKB">
        <authorList>
            <consortium name="RefSeq"/>
        </authorList>
    </citation>
    <scope>IDENTIFICATION</scope>
    <source>
        <tissue evidence="8">Total insect</tissue>
    </source>
</reference>
<evidence type="ECO:0000256" key="1">
    <source>
        <dbReference type="ARBA" id="ARBA00008838"/>
    </source>
</evidence>
<dbReference type="GO" id="GO:0005654">
    <property type="term" value="C:nucleoplasm"/>
    <property type="evidence" value="ECO:0007669"/>
    <property type="project" value="UniProtKB-SubCell"/>
</dbReference>
<feature type="compositionally biased region" description="Basic and acidic residues" evidence="6">
    <location>
        <begin position="280"/>
        <end position="295"/>
    </location>
</feature>
<dbReference type="FunCoup" id="A0A6P8YXD2">
    <property type="interactions" value="1290"/>
</dbReference>
<accession>A0A6P8YXD2</accession>
<evidence type="ECO:0000313" key="7">
    <source>
        <dbReference type="Proteomes" id="UP000515158"/>
    </source>
</evidence>
<feature type="region of interest" description="Disordered" evidence="6">
    <location>
        <begin position="278"/>
        <end position="337"/>
    </location>
</feature>
<dbReference type="PIRSF" id="PIRSF017302">
    <property type="entry name" value="Gltscr2"/>
    <property type="match status" value="1"/>
</dbReference>
<feature type="region of interest" description="Disordered" evidence="6">
    <location>
        <begin position="136"/>
        <end position="165"/>
    </location>
</feature>
<feature type="region of interest" description="Disordered" evidence="6">
    <location>
        <begin position="456"/>
        <end position="476"/>
    </location>
</feature>
<protein>
    <recommendedName>
        <fullName evidence="2 5">Ribosome biogenesis protein NOP53</fullName>
    </recommendedName>
</protein>